<protein>
    <submittedName>
        <fullName evidence="1">(African queen) hypothetical protein</fullName>
    </submittedName>
</protein>
<proteinExistence type="predicted"/>
<sequence length="92" mass="9490">MWGRGVWVCIVAGGGGGGGTACTGLYAVRRHPPGSDALQRATSNIAGKAEGDELRLTQIRLPPPPPPAAQAPAPRSHPLTTAIRLYVRLAGK</sequence>
<dbReference type="Proteomes" id="UP000789524">
    <property type="component" value="Unassembled WGS sequence"/>
</dbReference>
<evidence type="ECO:0000313" key="1">
    <source>
        <dbReference type="EMBL" id="CAG9585411.1"/>
    </source>
</evidence>
<dbReference type="PROSITE" id="PS51257">
    <property type="entry name" value="PROKAR_LIPOPROTEIN"/>
    <property type="match status" value="1"/>
</dbReference>
<dbReference type="EMBL" id="CAKASE010000083">
    <property type="protein sequence ID" value="CAG9585411.1"/>
    <property type="molecule type" value="Genomic_DNA"/>
</dbReference>
<dbReference type="OrthoDB" id="7469067at2759"/>
<reference evidence="1" key="1">
    <citation type="submission" date="2021-09" db="EMBL/GenBank/DDBJ databases">
        <authorList>
            <person name="Martin H S."/>
        </authorList>
    </citation>
    <scope>NUCLEOTIDE SEQUENCE</scope>
</reference>
<dbReference type="AlphaFoldDB" id="A0A8J2R8L5"/>
<comment type="caution">
    <text evidence="1">The sequence shown here is derived from an EMBL/GenBank/DDBJ whole genome shotgun (WGS) entry which is preliminary data.</text>
</comment>
<evidence type="ECO:0000313" key="2">
    <source>
        <dbReference type="Proteomes" id="UP000789524"/>
    </source>
</evidence>
<organism evidence="1 2">
    <name type="scientific">Danaus chrysippus</name>
    <name type="common">African queen</name>
    <dbReference type="NCBI Taxonomy" id="151541"/>
    <lineage>
        <taxon>Eukaryota</taxon>
        <taxon>Metazoa</taxon>
        <taxon>Ecdysozoa</taxon>
        <taxon>Arthropoda</taxon>
        <taxon>Hexapoda</taxon>
        <taxon>Insecta</taxon>
        <taxon>Pterygota</taxon>
        <taxon>Neoptera</taxon>
        <taxon>Endopterygota</taxon>
        <taxon>Lepidoptera</taxon>
        <taxon>Glossata</taxon>
        <taxon>Ditrysia</taxon>
        <taxon>Papilionoidea</taxon>
        <taxon>Nymphalidae</taxon>
        <taxon>Danainae</taxon>
        <taxon>Danaini</taxon>
        <taxon>Danaina</taxon>
        <taxon>Danaus</taxon>
        <taxon>Anosia</taxon>
    </lineage>
</organism>
<gene>
    <name evidence="1" type="ORF">DCHRY22_LOCUS15826</name>
</gene>
<keyword evidence="2" id="KW-1185">Reference proteome</keyword>
<name>A0A8J2R8L5_9NEOP</name>
<accession>A0A8J2R8L5</accession>